<dbReference type="SMART" id="SM00869">
    <property type="entry name" value="Autotransporter"/>
    <property type="match status" value="1"/>
</dbReference>
<feature type="domain" description="Autotransporter" evidence="4">
    <location>
        <begin position="2107"/>
        <end position="2393"/>
    </location>
</feature>
<dbReference type="PROSITE" id="PS51208">
    <property type="entry name" value="AUTOTRANSPORTER"/>
    <property type="match status" value="1"/>
</dbReference>
<feature type="transmembrane region" description="Helical" evidence="3">
    <location>
        <begin position="27"/>
        <end position="45"/>
    </location>
</feature>
<feature type="compositionally biased region" description="Low complexity" evidence="2">
    <location>
        <begin position="1821"/>
        <end position="1831"/>
    </location>
</feature>
<evidence type="ECO:0000313" key="6">
    <source>
        <dbReference type="Proteomes" id="UP000321397"/>
    </source>
</evidence>
<dbReference type="EMBL" id="AP019834">
    <property type="protein sequence ID" value="BBM47133.1"/>
    <property type="molecule type" value="Genomic_DNA"/>
</dbReference>
<dbReference type="NCBIfam" id="NF033175">
    <property type="entry name" value="fuso_auto_Nterm"/>
    <property type="match status" value="1"/>
</dbReference>
<dbReference type="InterPro" id="IPR053787">
    <property type="entry name" value="Autotransptr-assoc_N"/>
</dbReference>
<feature type="coiled-coil region" evidence="1">
    <location>
        <begin position="66"/>
        <end position="97"/>
    </location>
</feature>
<protein>
    <submittedName>
        <fullName evidence="5">Autotransporter beta-domain protein</fullName>
    </submittedName>
</protein>
<feature type="region of interest" description="Disordered" evidence="2">
    <location>
        <begin position="1804"/>
        <end position="1831"/>
    </location>
</feature>
<keyword evidence="3" id="KW-1133">Transmembrane helix</keyword>
<gene>
    <name evidence="5" type="ORF">JMUB3933_0633</name>
</gene>
<dbReference type="Proteomes" id="UP000321397">
    <property type="component" value="Chromosome"/>
</dbReference>
<organism evidence="5 6">
    <name type="scientific">Leptotrichia wadei</name>
    <dbReference type="NCBI Taxonomy" id="157687"/>
    <lineage>
        <taxon>Bacteria</taxon>
        <taxon>Fusobacteriati</taxon>
        <taxon>Fusobacteriota</taxon>
        <taxon>Fusobacteriia</taxon>
        <taxon>Fusobacteriales</taxon>
        <taxon>Leptotrichiaceae</taxon>
        <taxon>Leptotrichia</taxon>
    </lineage>
</organism>
<accession>A0A510KBB8</accession>
<evidence type="ECO:0000259" key="4">
    <source>
        <dbReference type="PROSITE" id="PS51208"/>
    </source>
</evidence>
<keyword evidence="1" id="KW-0175">Coiled coil</keyword>
<evidence type="ECO:0000256" key="1">
    <source>
        <dbReference type="SAM" id="Coils"/>
    </source>
</evidence>
<evidence type="ECO:0000256" key="3">
    <source>
        <dbReference type="SAM" id="Phobius"/>
    </source>
</evidence>
<dbReference type="RefSeq" id="WP_146960107.1">
    <property type="nucleotide sequence ID" value="NZ_AP019834.1"/>
</dbReference>
<dbReference type="InterPro" id="IPR005546">
    <property type="entry name" value="Autotransporte_beta"/>
</dbReference>
<dbReference type="SUPFAM" id="SSF103515">
    <property type="entry name" value="Autotransporter"/>
    <property type="match status" value="1"/>
</dbReference>
<keyword evidence="3" id="KW-0472">Membrane</keyword>
<evidence type="ECO:0000313" key="5">
    <source>
        <dbReference type="EMBL" id="BBM47133.1"/>
    </source>
</evidence>
<reference evidence="5 6" key="1">
    <citation type="submission" date="2019-07" db="EMBL/GenBank/DDBJ databases">
        <title>Complete Genome Sequence of Leptotrichia wadei Strain JMUB3933.</title>
        <authorList>
            <person name="Watanabe S."/>
            <person name="Cui L."/>
        </authorList>
    </citation>
    <scope>NUCLEOTIDE SEQUENCE [LARGE SCALE GENOMIC DNA]</scope>
    <source>
        <strain evidence="5 6">JMUB3933</strain>
    </source>
</reference>
<name>A0A510KBB8_9FUSO</name>
<evidence type="ECO:0000256" key="2">
    <source>
        <dbReference type="SAM" id="MobiDB-lite"/>
    </source>
</evidence>
<dbReference type="InterPro" id="IPR036709">
    <property type="entry name" value="Autotransporte_beta_dom_sf"/>
</dbReference>
<keyword evidence="3" id="KW-0812">Transmembrane</keyword>
<proteinExistence type="predicted"/>
<sequence length="2393" mass="254621">MTNNLRQISKDLRAFAKRTKDFKYTDSALIIFLMTGMVSITTNLFPATTTTSKSIETQKQEISSSIKGLHQKVKETRRENEKLLKDTNLELVKLMEQGDHVVKAPFSSWQFGINEFYNDWHGTYKGRGNKQDDVKYERAKSKIGGTYNGGKYGATELAKITEPIASIPLDASVTPKNINKTRLNINLPNIATPATPRLNVRVADPLEVKTIAPNLPDINPSTPSPNLTPFSSFTFLNGFWDRSLNREYDNNGNVTNYTLSPEKSDAGVTFWAGYNPYTHMYTQGYGNSRLGATDYFAENNRRPGVLIYLSNASPTYKGVIAHVAGNIGGAGNVGTTAGPSYTKDRGGVTQHLDNTPHNGQIAFHLFGKNTVQDSDVHMYGRANAFSLETWQMHTWTFNNDHVYIEAPNDSSRDADQNIVFNIYPSYYQTTTGNFSSHNRGKFDGDGVSADLTTRKNIVYSVIGNAGSFGLNKHGTYFLEGAENTLYSDLGYQANYGAFGLHPSGSGDTYNGTDYTLGGFKPYLNFKGSDIISTGDDNIIMFFAPTTVTDATPYLASTYAGSDDQKKSWAKSVIGIYQGEINAGARIGTHLAKAPLATKQTKHGNLYNGIDSDKWVEKNVGVFAASGQRDGISSVNDLGAVKDSLGITYDPAHDYHKNETNGMKFENDVIHSLQINKADFEFGQYSKNGVMFASQNGTVVDVLKDSNKQDAEDIPNHKIATVNQTKLTDYGTGGAAPTSSEDDNNNKAATGTIIALAQGTWGNNGVNNSMSGLTKTALTGLASEINIGRNVEMSARYHDFGGGEKVYPIAYAATDGGKVTVEDGKSTTALGYGSIIGYAKGFSDTPDKSNGYAISTINVNGDITAQDEKAASDDATKKLTYTNIGGYAKDGGVVNLGKDKNTLTTIKINGLAAYADGTEIDLGGNKNNSTVNVYSNSSSEIKTGASGALVAKNDGRVNFYGGKIIHKDNGTITGKNDHDSTTPFYSFHDGANNDGQIMFQGATTLDMYDGVLITGKNSDYNSTIDNKSKYQGLTNVTVNIYGHNVTLGSFDGLNLTWDDKTDSKQTFQNGLPGISKFATGKVNLISGATYKSILVNGKLDVEAPTVDLSDSGDLYNGIQMGNEMVTIKNSTTVTGNVGATSIVGHGKAQGLSMGNVTPAVAGSHTADNTSSGFINEGTVNVTGGTAANGIAGINVSYGSIQNKNAVTVDNGAGLYGTNGSKLVNESTGTVTVTGSGVGIAGLGTGTKAQAYGTDKTATVPTVEIENHGTINVAGDNAIGIFANNNTGAARNRVTVKNDHQLTVGKSGVGIAVVSEALGTVVHGTEDGGTLTATASGAGSDIITGVDGRGIFAKNSDVNLTGGDYVIETKDDGVGIFASGKTNINGTLEYKYSGNNSKAGMGIVYDQKDAAGNNIDMTNTANIKLNNAAGTTGGMIGIYTLATNKTLTNTGTITGTSQAKEFGIVTNGADVVNKGTITLGNATSQSEANVGIYSKSSNKITNDGTITIGNNAIGIYGYGVENNGTINTGKNGTAIYADGNGEPVHLSSTSVLNIGDDQAVGAYIVGKNQTVTADSGSQFNIGKNSFGFVNAGQGNTINSNTASVSLGKDTVYIYQNDNTGKVFNNTKLTSTGDRNYGLYGNGTMENNAVIDFASGKGNVGIYSTGGTATNNSIIKVGETNLPSKEFGIGMATGYYDKTSATPFSNQGTIINNGTIEVSKPNTMGMYAVGPNSKAINYGNINLSGSNTVGMYIDQGAKGENWGKIQTTASGLSAVKGIYLAHGSYIKNYGEINIAASDTKSAGIWSDGESADNAEEHASGVNPTTGSSQTGTSTPAMKVVTATDHKTEGGVTIKVPPAANPVTVTDVNGNVIPITGVDTNVPTPTPTTVNITDPTGVTVLDLSTQKMGNVSLGSMPSSAEAYEIGMYVDTSGVNYTNPIKGLNNLSGLTDINLYFGPEAARYTTSKVIEVGDNILSPYNRDLSTLITAGTTLNVTSPSITWMAQPTKDPAGLLDKVYLVKIPYTALAKKGDRNTYNFLDGLEQRYGVEGIGTRENELFQKLNGLTEGEGHILAQAVDEMKGHQYANTQQRINATGNVLDKEFSYLKHDWRNPSKQNNKIKAFGARDEYNTDTAGIKDYKSNAYGVAYVHEDEKIRMGNSSGWYAGAVTNRFRFKDLGKSREDQTMLKAGVFKTMSPKGDHNGALQWTIAGDAFYGINSMKRKYWIVDDVFEAKSNYNSYGVALKNELGYDIRMSERTHLRPFGALKMEYGRFTGIKEDSGQMRLEVKGNDYFSVKPEVGMEFKYVQPLAVRTNLTVGLSAAYENEIGKLQKGNKARVRYTAADWYNLEKEKEDRRGNGKFDLNIGVDNTRFGVTVNGGYDTKGNNVRGGIGFRAIY</sequence>